<dbReference type="PROSITE" id="PS51029">
    <property type="entry name" value="MADF"/>
    <property type="match status" value="1"/>
</dbReference>
<dbReference type="EMBL" id="CAJVCH010213255">
    <property type="protein sequence ID" value="CAG7731456.1"/>
    <property type="molecule type" value="Genomic_DNA"/>
</dbReference>
<dbReference type="GO" id="GO:0006357">
    <property type="term" value="P:regulation of transcription by RNA polymerase II"/>
    <property type="evidence" value="ECO:0007669"/>
    <property type="project" value="TreeGrafter"/>
</dbReference>
<dbReference type="GO" id="GO:0005634">
    <property type="term" value="C:nucleus"/>
    <property type="evidence" value="ECO:0007669"/>
    <property type="project" value="TreeGrafter"/>
</dbReference>
<dbReference type="PANTHER" id="PTHR12243:SF67">
    <property type="entry name" value="COREPRESSOR OF PANGOLIN, ISOFORM A-RELATED"/>
    <property type="match status" value="1"/>
</dbReference>
<feature type="compositionally biased region" description="Basic and acidic residues" evidence="1">
    <location>
        <begin position="50"/>
        <end position="69"/>
    </location>
</feature>
<evidence type="ECO:0000313" key="4">
    <source>
        <dbReference type="Proteomes" id="UP000708208"/>
    </source>
</evidence>
<dbReference type="GO" id="GO:0005667">
    <property type="term" value="C:transcription regulator complex"/>
    <property type="evidence" value="ECO:0007669"/>
    <property type="project" value="TreeGrafter"/>
</dbReference>
<dbReference type="OrthoDB" id="6147983at2759"/>
<feature type="non-terminal residue" evidence="3">
    <location>
        <position position="148"/>
    </location>
</feature>
<dbReference type="InterPro" id="IPR006578">
    <property type="entry name" value="MADF-dom"/>
</dbReference>
<name>A0A8J2KTY1_9HEXA</name>
<dbReference type="Pfam" id="PF10545">
    <property type="entry name" value="MADF_DNA_bdg"/>
    <property type="match status" value="1"/>
</dbReference>
<dbReference type="AlphaFoldDB" id="A0A8J2KTY1"/>
<feature type="region of interest" description="Disordered" evidence="1">
    <location>
        <begin position="50"/>
        <end position="85"/>
    </location>
</feature>
<dbReference type="InterPro" id="IPR039353">
    <property type="entry name" value="TF_Adf1"/>
</dbReference>
<dbReference type="Proteomes" id="UP000708208">
    <property type="component" value="Unassembled WGS sequence"/>
</dbReference>
<evidence type="ECO:0000256" key="1">
    <source>
        <dbReference type="SAM" id="MobiDB-lite"/>
    </source>
</evidence>
<proteinExistence type="predicted"/>
<comment type="caution">
    <text evidence="3">The sequence shown here is derived from an EMBL/GenBank/DDBJ whole genome shotgun (WGS) entry which is preliminary data.</text>
</comment>
<keyword evidence="4" id="KW-1185">Reference proteome</keyword>
<reference evidence="3" key="1">
    <citation type="submission" date="2021-06" db="EMBL/GenBank/DDBJ databases">
        <authorList>
            <person name="Hodson N. C."/>
            <person name="Mongue J. A."/>
            <person name="Jaron S. K."/>
        </authorList>
    </citation>
    <scope>NUCLEOTIDE SEQUENCE</scope>
</reference>
<gene>
    <name evidence="3" type="ORF">AFUS01_LOCUS20043</name>
</gene>
<organism evidence="3 4">
    <name type="scientific">Allacma fusca</name>
    <dbReference type="NCBI Taxonomy" id="39272"/>
    <lineage>
        <taxon>Eukaryota</taxon>
        <taxon>Metazoa</taxon>
        <taxon>Ecdysozoa</taxon>
        <taxon>Arthropoda</taxon>
        <taxon>Hexapoda</taxon>
        <taxon>Collembola</taxon>
        <taxon>Symphypleona</taxon>
        <taxon>Sminthuridae</taxon>
        <taxon>Allacma</taxon>
    </lineage>
</organism>
<sequence length="148" mass="16727">FIYDKLDPNHNRKKLIARAWTEIAAEVGHAVAECHTRWRSLRDTFMKKHQDFTMEKSGESDDESKRPKDSNLPNNRTVDSLSIDNDDEDCSFVNVLSGGLDLEKASKRPASTINMTKRKKLEATEAMMSSLTKLIDSQANQEVAATKI</sequence>
<evidence type="ECO:0000313" key="3">
    <source>
        <dbReference type="EMBL" id="CAG7731456.1"/>
    </source>
</evidence>
<feature type="compositionally biased region" description="Polar residues" evidence="1">
    <location>
        <begin position="71"/>
        <end position="83"/>
    </location>
</feature>
<evidence type="ECO:0000259" key="2">
    <source>
        <dbReference type="PROSITE" id="PS51029"/>
    </source>
</evidence>
<feature type="non-terminal residue" evidence="3">
    <location>
        <position position="1"/>
    </location>
</feature>
<dbReference type="PANTHER" id="PTHR12243">
    <property type="entry name" value="MADF DOMAIN TRANSCRIPTION FACTOR"/>
    <property type="match status" value="1"/>
</dbReference>
<accession>A0A8J2KTY1</accession>
<feature type="domain" description="MADF" evidence="2">
    <location>
        <begin position="1"/>
        <end position="80"/>
    </location>
</feature>
<protein>
    <recommendedName>
        <fullName evidence="2">MADF domain-containing protein</fullName>
    </recommendedName>
</protein>